<feature type="compositionally biased region" description="Basic and acidic residues" evidence="1">
    <location>
        <begin position="36"/>
        <end position="46"/>
    </location>
</feature>
<dbReference type="RefSeq" id="WP_083966044.1">
    <property type="nucleotide sequence ID" value="NZ_CP014841.1"/>
</dbReference>
<dbReference type="KEGG" id="dtx:ATSB10_04110"/>
<evidence type="ECO:0000313" key="3">
    <source>
        <dbReference type="Proteomes" id="UP000077255"/>
    </source>
</evidence>
<evidence type="ECO:0000256" key="1">
    <source>
        <dbReference type="SAM" id="MobiDB-lite"/>
    </source>
</evidence>
<sequence length="67" mass="7421">MKSPLKPLSLTDIHDIYGSSPTKQGEPARSTLASYKRSEHFKRDAGHPGMQPAKPDPMGKLSRFGKR</sequence>
<dbReference type="PATRIC" id="fig|445710.3.peg.410"/>
<feature type="region of interest" description="Disordered" evidence="1">
    <location>
        <begin position="1"/>
        <end position="67"/>
    </location>
</feature>
<name>A0A161JWZ7_9GAMM</name>
<protein>
    <submittedName>
        <fullName evidence="2">Uncharacterized protein</fullName>
    </submittedName>
</protein>
<dbReference type="EMBL" id="CP014841">
    <property type="protein sequence ID" value="AND67865.1"/>
    <property type="molecule type" value="Genomic_DNA"/>
</dbReference>
<gene>
    <name evidence="2" type="ORF">ATSB10_04110</name>
</gene>
<proteinExistence type="predicted"/>
<accession>A0A161JWZ7</accession>
<dbReference type="OrthoDB" id="5957051at2"/>
<dbReference type="Proteomes" id="UP000077255">
    <property type="component" value="Chromosome"/>
</dbReference>
<organism evidence="2 3">
    <name type="scientific">Dyella thiooxydans</name>
    <dbReference type="NCBI Taxonomy" id="445710"/>
    <lineage>
        <taxon>Bacteria</taxon>
        <taxon>Pseudomonadati</taxon>
        <taxon>Pseudomonadota</taxon>
        <taxon>Gammaproteobacteria</taxon>
        <taxon>Lysobacterales</taxon>
        <taxon>Rhodanobacteraceae</taxon>
        <taxon>Dyella</taxon>
    </lineage>
</organism>
<reference evidence="2 3" key="1">
    <citation type="submission" date="2016-02" db="EMBL/GenBank/DDBJ databases">
        <title>Complete genome sequencing and analysis of ATSB10, Dyella thiooxydans isolated from rhizosphere soil of sunflower (Helianthus annuus L.).</title>
        <authorList>
            <person name="Lee Y."/>
            <person name="Hwangbo K."/>
            <person name="Chung H."/>
            <person name="Yoo J."/>
            <person name="Kim K.Y."/>
            <person name="Sa T.M."/>
            <person name="Um Y."/>
            <person name="Madhaiyan M."/>
        </authorList>
    </citation>
    <scope>NUCLEOTIDE SEQUENCE [LARGE SCALE GENOMIC DNA]</scope>
    <source>
        <strain evidence="2 3">ATSB10</strain>
    </source>
</reference>
<evidence type="ECO:0000313" key="2">
    <source>
        <dbReference type="EMBL" id="AND67865.1"/>
    </source>
</evidence>
<keyword evidence="3" id="KW-1185">Reference proteome</keyword>
<dbReference type="AlphaFoldDB" id="A0A161JWZ7"/>